<dbReference type="Gene3D" id="3.30.40.10">
    <property type="entry name" value="Zinc/RING finger domain, C3HC4 (zinc finger)"/>
    <property type="match status" value="1"/>
</dbReference>
<sequence length="311" mass="34503">DAYGINDWHKRGPFRYELAGPTSRAPYPGEHTARNAMLICGACERELPEGAYSEEQRGRRQSIRRCDECVAAGNQLVLMKKGRTRSEEDDCPICQLPLPLDKKQTTFMVCCMTLVCDGCIAAAEKRGMNDCPFCRAPWPKKSETISMIEKRVDAGDPMAMFHLGNHYNNGRHGLEKDVARAVELYERAAELGLKDAHFCLGYLYDDGMGVGKDMAKAIRHYEAAAIKGDALARCNLGIIEDKAGNYEIALQHYMISAKLGHQGSLNNIKKMFVKGHASKSDYAEALRGHQSAVDEMRSPDRDEALAASALR</sequence>
<keyword evidence="1" id="KW-0479">Metal-binding</keyword>
<dbReference type="InterPro" id="IPR052945">
    <property type="entry name" value="Mitotic_Regulator"/>
</dbReference>
<evidence type="ECO:0000313" key="5">
    <source>
        <dbReference type="Proteomes" id="UP000266841"/>
    </source>
</evidence>
<dbReference type="GO" id="GO:0005737">
    <property type="term" value="C:cytoplasm"/>
    <property type="evidence" value="ECO:0007669"/>
    <property type="project" value="UniProtKB-ARBA"/>
</dbReference>
<evidence type="ECO:0000256" key="2">
    <source>
        <dbReference type="SAM" id="MobiDB-lite"/>
    </source>
</evidence>
<dbReference type="Pfam" id="PF08238">
    <property type="entry name" value="Sel1"/>
    <property type="match status" value="2"/>
</dbReference>
<dbReference type="Gene3D" id="1.25.40.10">
    <property type="entry name" value="Tetratricopeptide repeat domain"/>
    <property type="match status" value="1"/>
</dbReference>
<keyword evidence="1" id="KW-0862">Zinc</keyword>
<dbReference type="EMBL" id="AGNL01008309">
    <property type="protein sequence ID" value="EJK70609.1"/>
    <property type="molecule type" value="Genomic_DNA"/>
</dbReference>
<accession>K0T083</accession>
<dbReference type="InterPro" id="IPR001841">
    <property type="entry name" value="Znf_RING"/>
</dbReference>
<dbReference type="InterPro" id="IPR013083">
    <property type="entry name" value="Znf_RING/FYVE/PHD"/>
</dbReference>
<dbReference type="OrthoDB" id="64419at2759"/>
<dbReference type="GO" id="GO:0008270">
    <property type="term" value="F:zinc ion binding"/>
    <property type="evidence" value="ECO:0007669"/>
    <property type="project" value="UniProtKB-KW"/>
</dbReference>
<comment type="caution">
    <text evidence="4">The sequence shown here is derived from an EMBL/GenBank/DDBJ whole genome shotgun (WGS) entry which is preliminary data.</text>
</comment>
<evidence type="ECO:0000313" key="4">
    <source>
        <dbReference type="EMBL" id="EJK70609.1"/>
    </source>
</evidence>
<gene>
    <name evidence="4" type="ORF">THAOC_08017</name>
</gene>
<keyword evidence="1" id="KW-0863">Zinc-finger</keyword>
<feature type="compositionally biased region" description="Basic and acidic residues" evidence="2">
    <location>
        <begin position="290"/>
        <end position="304"/>
    </location>
</feature>
<dbReference type="InterPro" id="IPR011990">
    <property type="entry name" value="TPR-like_helical_dom_sf"/>
</dbReference>
<evidence type="ECO:0000256" key="1">
    <source>
        <dbReference type="PROSITE-ProRule" id="PRU00175"/>
    </source>
</evidence>
<dbReference type="PANTHER" id="PTHR43628">
    <property type="entry name" value="ACTIVATOR OF C KINASE PROTEIN 1-RELATED"/>
    <property type="match status" value="1"/>
</dbReference>
<name>K0T083_THAOC</name>
<organism evidence="4 5">
    <name type="scientific">Thalassiosira oceanica</name>
    <name type="common">Marine diatom</name>
    <dbReference type="NCBI Taxonomy" id="159749"/>
    <lineage>
        <taxon>Eukaryota</taxon>
        <taxon>Sar</taxon>
        <taxon>Stramenopiles</taxon>
        <taxon>Ochrophyta</taxon>
        <taxon>Bacillariophyta</taxon>
        <taxon>Coscinodiscophyceae</taxon>
        <taxon>Thalassiosirophycidae</taxon>
        <taxon>Thalassiosirales</taxon>
        <taxon>Thalassiosiraceae</taxon>
        <taxon>Thalassiosira</taxon>
    </lineage>
</organism>
<dbReference type="SMART" id="SM00671">
    <property type="entry name" value="SEL1"/>
    <property type="match status" value="3"/>
</dbReference>
<keyword evidence="5" id="KW-1185">Reference proteome</keyword>
<reference evidence="4 5" key="1">
    <citation type="journal article" date="2012" name="Genome Biol.">
        <title>Genome and low-iron response of an oceanic diatom adapted to chronic iron limitation.</title>
        <authorList>
            <person name="Lommer M."/>
            <person name="Specht M."/>
            <person name="Roy A.S."/>
            <person name="Kraemer L."/>
            <person name="Andreson R."/>
            <person name="Gutowska M.A."/>
            <person name="Wolf J."/>
            <person name="Bergner S.V."/>
            <person name="Schilhabel M.B."/>
            <person name="Klostermeier U.C."/>
            <person name="Beiko R.G."/>
            <person name="Rosenstiel P."/>
            <person name="Hippler M."/>
            <person name="Laroche J."/>
        </authorList>
    </citation>
    <scope>NUCLEOTIDE SEQUENCE [LARGE SCALE GENOMIC DNA]</scope>
    <source>
        <strain evidence="4 5">CCMP1005</strain>
    </source>
</reference>
<dbReference type="SUPFAM" id="SSF57850">
    <property type="entry name" value="RING/U-box"/>
    <property type="match status" value="1"/>
</dbReference>
<dbReference type="PROSITE" id="PS50089">
    <property type="entry name" value="ZF_RING_2"/>
    <property type="match status" value="1"/>
</dbReference>
<feature type="non-terminal residue" evidence="4">
    <location>
        <position position="1"/>
    </location>
</feature>
<feature type="domain" description="RING-type" evidence="3">
    <location>
        <begin position="91"/>
        <end position="135"/>
    </location>
</feature>
<evidence type="ECO:0000259" key="3">
    <source>
        <dbReference type="PROSITE" id="PS50089"/>
    </source>
</evidence>
<dbReference type="Proteomes" id="UP000266841">
    <property type="component" value="Unassembled WGS sequence"/>
</dbReference>
<protein>
    <recommendedName>
        <fullName evidence="3">RING-type domain-containing protein</fullName>
    </recommendedName>
</protein>
<dbReference type="eggNOG" id="ENOG502QV88">
    <property type="taxonomic scope" value="Eukaryota"/>
</dbReference>
<dbReference type="SUPFAM" id="SSF81901">
    <property type="entry name" value="HCP-like"/>
    <property type="match status" value="1"/>
</dbReference>
<dbReference type="InterPro" id="IPR006597">
    <property type="entry name" value="Sel1-like"/>
</dbReference>
<feature type="region of interest" description="Disordered" evidence="2">
    <location>
        <begin position="290"/>
        <end position="311"/>
    </location>
</feature>
<proteinExistence type="predicted"/>
<dbReference type="AlphaFoldDB" id="K0T083"/>
<dbReference type="PANTHER" id="PTHR43628:SF1">
    <property type="entry name" value="CHITIN SYNTHASE REGULATORY FACTOR 2-RELATED"/>
    <property type="match status" value="1"/>
</dbReference>